<comment type="caution">
    <text evidence="2">The sequence shown here is derived from an EMBL/GenBank/DDBJ whole genome shotgun (WGS) entry which is preliminary data.</text>
</comment>
<reference evidence="3" key="1">
    <citation type="submission" date="2017-09" db="EMBL/GenBank/DDBJ databases">
        <title>Depth-based differentiation of microbial function through sediment-hosted aquifers and enrichment of novel symbionts in the deep terrestrial subsurface.</title>
        <authorList>
            <person name="Probst A.J."/>
            <person name="Ladd B."/>
            <person name="Jarett J.K."/>
            <person name="Geller-Mcgrath D.E."/>
            <person name="Sieber C.M.K."/>
            <person name="Emerson J.B."/>
            <person name="Anantharaman K."/>
            <person name="Thomas B.C."/>
            <person name="Malmstrom R."/>
            <person name="Stieglmeier M."/>
            <person name="Klingl A."/>
            <person name="Woyke T."/>
            <person name="Ryan C.M."/>
            <person name="Banfield J.F."/>
        </authorList>
    </citation>
    <scope>NUCLEOTIDE SEQUENCE [LARGE SCALE GENOMIC DNA]</scope>
</reference>
<organism evidence="2 3">
    <name type="scientific">Candidatus Komeilibacteria bacterium CG10_big_fil_rev_8_21_14_0_10_41_13</name>
    <dbReference type="NCBI Taxonomy" id="1974476"/>
    <lineage>
        <taxon>Bacteria</taxon>
        <taxon>Candidatus Komeiliibacteriota</taxon>
    </lineage>
</organism>
<evidence type="ECO:0000313" key="3">
    <source>
        <dbReference type="Proteomes" id="UP000230543"/>
    </source>
</evidence>
<sequence>MRFFIGLIGIGLGFLLVWKADWIVNNFGRNNWAERHLGTEGGSRLLYKLIGILVIFLAMLHMFGFFETFVLGIFGFLFK</sequence>
<gene>
    <name evidence="2" type="ORF">COU22_00575</name>
</gene>
<protein>
    <recommendedName>
        <fullName evidence="4">DUF3784 domain-containing protein</fullName>
    </recommendedName>
</protein>
<name>A0A2M6WD76_9BACT</name>
<proteinExistence type="predicted"/>
<feature type="transmembrane region" description="Helical" evidence="1">
    <location>
        <begin position="45"/>
        <end position="78"/>
    </location>
</feature>
<dbReference type="EMBL" id="PFBO01000019">
    <property type="protein sequence ID" value="PIT90732.1"/>
    <property type="molecule type" value="Genomic_DNA"/>
</dbReference>
<evidence type="ECO:0000256" key="1">
    <source>
        <dbReference type="SAM" id="Phobius"/>
    </source>
</evidence>
<dbReference type="Proteomes" id="UP000230543">
    <property type="component" value="Unassembled WGS sequence"/>
</dbReference>
<accession>A0A2M6WD76</accession>
<keyword evidence="1" id="KW-0812">Transmembrane</keyword>
<evidence type="ECO:0008006" key="4">
    <source>
        <dbReference type="Google" id="ProtNLM"/>
    </source>
</evidence>
<evidence type="ECO:0000313" key="2">
    <source>
        <dbReference type="EMBL" id="PIT90732.1"/>
    </source>
</evidence>
<keyword evidence="1" id="KW-1133">Transmembrane helix</keyword>
<keyword evidence="1" id="KW-0472">Membrane</keyword>
<dbReference type="AlphaFoldDB" id="A0A2M6WD76"/>